<reference evidence="2" key="1">
    <citation type="journal article" date="2020" name="Fungal Divers.">
        <title>Resolving the Mortierellaceae phylogeny through synthesis of multi-gene phylogenetics and phylogenomics.</title>
        <authorList>
            <person name="Vandepol N."/>
            <person name="Liber J."/>
            <person name="Desiro A."/>
            <person name="Na H."/>
            <person name="Kennedy M."/>
            <person name="Barry K."/>
            <person name="Grigoriev I.V."/>
            <person name="Miller A.N."/>
            <person name="O'Donnell K."/>
            <person name="Stajich J.E."/>
            <person name="Bonito G."/>
        </authorList>
    </citation>
    <scope>NUCLEOTIDE SEQUENCE</scope>
    <source>
        <strain evidence="2">NRRL 6426</strain>
    </source>
</reference>
<feature type="non-terminal residue" evidence="2">
    <location>
        <position position="119"/>
    </location>
</feature>
<dbReference type="AlphaFoldDB" id="A0A9P5RNF5"/>
<feature type="region of interest" description="Disordered" evidence="1">
    <location>
        <begin position="1"/>
        <end position="61"/>
    </location>
</feature>
<accession>A0A9P5RNF5</accession>
<evidence type="ECO:0000256" key="1">
    <source>
        <dbReference type="SAM" id="MobiDB-lite"/>
    </source>
</evidence>
<dbReference type="OrthoDB" id="2431460at2759"/>
<dbReference type="EMBL" id="JAAAUQ010001559">
    <property type="protein sequence ID" value="KAF9137448.1"/>
    <property type="molecule type" value="Genomic_DNA"/>
</dbReference>
<protein>
    <submittedName>
        <fullName evidence="2">Uncharacterized protein</fullName>
    </submittedName>
</protein>
<feature type="compositionally biased region" description="Basic and acidic residues" evidence="1">
    <location>
        <begin position="45"/>
        <end position="54"/>
    </location>
</feature>
<gene>
    <name evidence="2" type="ORF">BG015_002710</name>
</gene>
<dbReference type="Proteomes" id="UP000748756">
    <property type="component" value="Unassembled WGS sequence"/>
</dbReference>
<evidence type="ECO:0000313" key="3">
    <source>
        <dbReference type="Proteomes" id="UP000748756"/>
    </source>
</evidence>
<keyword evidence="3" id="KW-1185">Reference proteome</keyword>
<feature type="compositionally biased region" description="Basic and acidic residues" evidence="1">
    <location>
        <begin position="1"/>
        <end position="11"/>
    </location>
</feature>
<proteinExistence type="predicted"/>
<sequence>MGHHVPRDAIRKQRQGGGANPSWGILGRAATRLGFGSPYGGDSGDGGHRPESRRLSAVSPQAHPMSIAAQMTQLGHSPSSLGYPEMVVEHGTGMVPVSSYVYPNQPLADSESLARPAPA</sequence>
<evidence type="ECO:0000313" key="2">
    <source>
        <dbReference type="EMBL" id="KAF9137448.1"/>
    </source>
</evidence>
<organism evidence="2 3">
    <name type="scientific">Linnemannia schmuckeri</name>
    <dbReference type="NCBI Taxonomy" id="64567"/>
    <lineage>
        <taxon>Eukaryota</taxon>
        <taxon>Fungi</taxon>
        <taxon>Fungi incertae sedis</taxon>
        <taxon>Mucoromycota</taxon>
        <taxon>Mortierellomycotina</taxon>
        <taxon>Mortierellomycetes</taxon>
        <taxon>Mortierellales</taxon>
        <taxon>Mortierellaceae</taxon>
        <taxon>Linnemannia</taxon>
    </lineage>
</organism>
<name>A0A9P5RNF5_9FUNG</name>
<comment type="caution">
    <text evidence="2">The sequence shown here is derived from an EMBL/GenBank/DDBJ whole genome shotgun (WGS) entry which is preliminary data.</text>
</comment>